<organism evidence="1 2">
    <name type="scientific">Ganoderma sinense ZZ0214-1</name>
    <dbReference type="NCBI Taxonomy" id="1077348"/>
    <lineage>
        <taxon>Eukaryota</taxon>
        <taxon>Fungi</taxon>
        <taxon>Dikarya</taxon>
        <taxon>Basidiomycota</taxon>
        <taxon>Agaricomycotina</taxon>
        <taxon>Agaricomycetes</taxon>
        <taxon>Polyporales</taxon>
        <taxon>Polyporaceae</taxon>
        <taxon>Ganoderma</taxon>
    </lineage>
</organism>
<accession>A0A2G8S861</accession>
<evidence type="ECO:0000313" key="2">
    <source>
        <dbReference type="Proteomes" id="UP000230002"/>
    </source>
</evidence>
<name>A0A2G8S861_9APHY</name>
<keyword evidence="2" id="KW-1185">Reference proteome</keyword>
<dbReference type="AlphaFoldDB" id="A0A2G8S861"/>
<evidence type="ECO:0000313" key="1">
    <source>
        <dbReference type="EMBL" id="PIL29963.1"/>
    </source>
</evidence>
<proteinExistence type="predicted"/>
<dbReference type="EMBL" id="AYKW01000017">
    <property type="protein sequence ID" value="PIL29963.1"/>
    <property type="molecule type" value="Genomic_DNA"/>
</dbReference>
<protein>
    <submittedName>
        <fullName evidence="1">Uncharacterized protein</fullName>
    </submittedName>
</protein>
<comment type="caution">
    <text evidence="1">The sequence shown here is derived from an EMBL/GenBank/DDBJ whole genome shotgun (WGS) entry which is preliminary data.</text>
</comment>
<gene>
    <name evidence="1" type="ORF">GSI_07874</name>
</gene>
<reference evidence="1 2" key="1">
    <citation type="journal article" date="2015" name="Sci. Rep.">
        <title>Chromosome-level genome map provides insights into diverse defense mechanisms in the medicinal fungus Ganoderma sinense.</title>
        <authorList>
            <person name="Zhu Y."/>
            <person name="Xu J."/>
            <person name="Sun C."/>
            <person name="Zhou S."/>
            <person name="Xu H."/>
            <person name="Nelson D.R."/>
            <person name="Qian J."/>
            <person name="Song J."/>
            <person name="Luo H."/>
            <person name="Xiang L."/>
            <person name="Li Y."/>
            <person name="Xu Z."/>
            <person name="Ji A."/>
            <person name="Wang L."/>
            <person name="Lu S."/>
            <person name="Hayward A."/>
            <person name="Sun W."/>
            <person name="Li X."/>
            <person name="Schwartz D.C."/>
            <person name="Wang Y."/>
            <person name="Chen S."/>
        </authorList>
    </citation>
    <scope>NUCLEOTIDE SEQUENCE [LARGE SCALE GENOMIC DNA]</scope>
    <source>
        <strain evidence="1 2">ZZ0214-1</strain>
    </source>
</reference>
<dbReference type="STRING" id="1077348.A0A2G8S861"/>
<dbReference type="Proteomes" id="UP000230002">
    <property type="component" value="Unassembled WGS sequence"/>
</dbReference>
<sequence>MWTLFYCMRILGDIPAIKTCWLLLAGYAFAERRQALLSAALLQLRGHPWISVQQLSGAQGGIVLQSVCRMDRDSLRDGRTTRYVALALRTIDIAPLPPPGSLKTPFPTMSLCPEVPIRAIEAHIVHVDSSFRVYVGHVACPVARRILNHVLSEPVRGSFAADWKPTPSSISFTSDTPYPPTLEDLKDVSTTSGSITHGPLSIGAGIVLTLVGALASAQCLPMQDVVGALLSCATGVNDWAARWDMLVTERVQGWHAYMPLPSPEKHLHAARLSPAPSPGQSRAWFRSGNRVCATPARPLRRLRALSLKQKIGMKQWLTTVRRRTPV</sequence>